<organism evidence="3 4">
    <name type="scientific">Intestinibaculum porci</name>
    <dbReference type="NCBI Taxonomy" id="2487118"/>
    <lineage>
        <taxon>Bacteria</taxon>
        <taxon>Bacillati</taxon>
        <taxon>Bacillota</taxon>
        <taxon>Erysipelotrichia</taxon>
        <taxon>Erysipelotrichales</taxon>
        <taxon>Erysipelotrichaceae</taxon>
        <taxon>Intestinibaculum</taxon>
    </lineage>
</organism>
<keyword evidence="2" id="KW-1133">Transmembrane helix</keyword>
<feature type="region of interest" description="Disordered" evidence="1">
    <location>
        <begin position="103"/>
        <end position="141"/>
    </location>
</feature>
<feature type="region of interest" description="Disordered" evidence="1">
    <location>
        <begin position="1"/>
        <end position="32"/>
    </location>
</feature>
<reference evidence="3 4" key="1">
    <citation type="submission" date="2018-11" db="EMBL/GenBank/DDBJ databases">
        <title>Novel Erysipelotrichaceae bacterium isolated from small intestine of a swine.</title>
        <authorList>
            <person name="Kim J.S."/>
            <person name="Choe H."/>
            <person name="Lee Y.R."/>
            <person name="Kim K.M."/>
            <person name="Park D.S."/>
        </authorList>
    </citation>
    <scope>NUCLEOTIDE SEQUENCE [LARGE SCALE GENOMIC DNA]</scope>
    <source>
        <strain evidence="3 4">SG0102</strain>
    </source>
</reference>
<protein>
    <submittedName>
        <fullName evidence="3">Uncharacterized protein</fullName>
    </submittedName>
</protein>
<accession>A0A3G9J4M8</accession>
<dbReference type="KEGG" id="ebm:SG0102_09640"/>
<evidence type="ECO:0000313" key="3">
    <source>
        <dbReference type="EMBL" id="BBH26030.1"/>
    </source>
</evidence>
<gene>
    <name evidence="3" type="ORF">SG0102_09640</name>
</gene>
<keyword evidence="2" id="KW-0812">Transmembrane</keyword>
<keyword evidence="2" id="KW-0472">Membrane</keyword>
<feature type="compositionally biased region" description="Basic and acidic residues" evidence="1">
    <location>
        <begin position="174"/>
        <end position="211"/>
    </location>
</feature>
<feature type="compositionally biased region" description="Basic and acidic residues" evidence="1">
    <location>
        <begin position="109"/>
        <end position="141"/>
    </location>
</feature>
<sequence>MRKMSKETRTDKFRNYRESAREGEEVDVEVTDNDDDFLSFMKKDEEEEEELHPLSYDTLKNDEAVTSALKSMKAKNDYDTKMDILNRLKADATQEQVDLQQFNTQDFSTGHDVHGETAPIEEVKAEKGPIKPEVKKEEKPLNEVDDSAFEKKAIDLTEKQPTVLSKKEIKALKKQEKTARKATEEAAKQAQKAEKEAQKAKAAKASKETLKRPSKAPAASSKKSVISHILDVIVIILMIVVMIFIAYTIKSII</sequence>
<dbReference type="InParanoid" id="A0A3G9J4M8"/>
<feature type="transmembrane region" description="Helical" evidence="2">
    <location>
        <begin position="229"/>
        <end position="249"/>
    </location>
</feature>
<evidence type="ECO:0000256" key="1">
    <source>
        <dbReference type="SAM" id="MobiDB-lite"/>
    </source>
</evidence>
<evidence type="ECO:0000313" key="4">
    <source>
        <dbReference type="Proteomes" id="UP000268059"/>
    </source>
</evidence>
<proteinExistence type="predicted"/>
<evidence type="ECO:0000256" key="2">
    <source>
        <dbReference type="SAM" id="Phobius"/>
    </source>
</evidence>
<dbReference type="AlphaFoldDB" id="A0A3G9J4M8"/>
<keyword evidence="4" id="KW-1185">Reference proteome</keyword>
<feature type="compositionally biased region" description="Basic and acidic residues" evidence="1">
    <location>
        <begin position="1"/>
        <end position="23"/>
    </location>
</feature>
<dbReference type="Proteomes" id="UP000268059">
    <property type="component" value="Chromosome"/>
</dbReference>
<name>A0A3G9J4M8_9FIRM</name>
<feature type="region of interest" description="Disordered" evidence="1">
    <location>
        <begin position="174"/>
        <end position="218"/>
    </location>
</feature>
<dbReference type="EMBL" id="AP019309">
    <property type="protein sequence ID" value="BBH26030.1"/>
    <property type="molecule type" value="Genomic_DNA"/>
</dbReference>